<feature type="transmembrane region" description="Helical" evidence="2">
    <location>
        <begin position="59"/>
        <end position="81"/>
    </location>
</feature>
<keyword evidence="2" id="KW-0472">Membrane</keyword>
<evidence type="ECO:0000256" key="1">
    <source>
        <dbReference type="SAM" id="MobiDB-lite"/>
    </source>
</evidence>
<feature type="transmembrane region" description="Helical" evidence="2">
    <location>
        <begin position="28"/>
        <end position="47"/>
    </location>
</feature>
<dbReference type="AlphaFoldDB" id="A0AAU2JZ95"/>
<name>A0AAU2JZ95_9ACTN</name>
<sequence>MHRPRLVSRPFPPRPESRAGRAVRRPGFGSLLLGVSATALLCCPWLPSAVAQWIRFLPLYFTVPVGICAIISGVGTLHALWEDETADRRYAWAGVAFGSVGVGVPAAFVVWMLSAY</sequence>
<proteinExistence type="predicted"/>
<dbReference type="EMBL" id="CP108264">
    <property type="protein sequence ID" value="WTU77981.1"/>
    <property type="molecule type" value="Genomic_DNA"/>
</dbReference>
<accession>A0AAU2JZ95</accession>
<evidence type="ECO:0000313" key="3">
    <source>
        <dbReference type="EMBL" id="WTU77981.1"/>
    </source>
</evidence>
<protein>
    <submittedName>
        <fullName evidence="3">Uncharacterized protein</fullName>
    </submittedName>
</protein>
<keyword evidence="2" id="KW-1133">Transmembrane helix</keyword>
<keyword evidence="2" id="KW-0812">Transmembrane</keyword>
<gene>
    <name evidence="3" type="ORF">OG327_34355</name>
</gene>
<feature type="transmembrane region" description="Helical" evidence="2">
    <location>
        <begin position="90"/>
        <end position="113"/>
    </location>
</feature>
<feature type="region of interest" description="Disordered" evidence="1">
    <location>
        <begin position="1"/>
        <end position="22"/>
    </location>
</feature>
<evidence type="ECO:0000256" key="2">
    <source>
        <dbReference type="SAM" id="Phobius"/>
    </source>
</evidence>
<reference evidence="3" key="1">
    <citation type="submission" date="2022-10" db="EMBL/GenBank/DDBJ databases">
        <title>The complete genomes of actinobacterial strains from the NBC collection.</title>
        <authorList>
            <person name="Joergensen T.S."/>
            <person name="Alvarez Arevalo M."/>
            <person name="Sterndorff E.B."/>
            <person name="Faurdal D."/>
            <person name="Vuksanovic O."/>
            <person name="Mourched A.-S."/>
            <person name="Charusanti P."/>
            <person name="Shaw S."/>
            <person name="Blin K."/>
            <person name="Weber T."/>
        </authorList>
    </citation>
    <scope>NUCLEOTIDE SEQUENCE</scope>
    <source>
        <strain evidence="3">NBC_00049</strain>
    </source>
</reference>
<organism evidence="3">
    <name type="scientific">Streptomyces sp. NBC_00049</name>
    <dbReference type="NCBI Taxonomy" id="2903617"/>
    <lineage>
        <taxon>Bacteria</taxon>
        <taxon>Bacillati</taxon>
        <taxon>Actinomycetota</taxon>
        <taxon>Actinomycetes</taxon>
        <taxon>Kitasatosporales</taxon>
        <taxon>Streptomycetaceae</taxon>
        <taxon>Streptomyces</taxon>
    </lineage>
</organism>